<organism evidence="1 2">
    <name type="scientific">Cupriavidus basilensis</name>
    <dbReference type="NCBI Taxonomy" id="68895"/>
    <lineage>
        <taxon>Bacteria</taxon>
        <taxon>Pseudomonadati</taxon>
        <taxon>Pseudomonadota</taxon>
        <taxon>Betaproteobacteria</taxon>
        <taxon>Burkholderiales</taxon>
        <taxon>Burkholderiaceae</taxon>
        <taxon>Cupriavidus</taxon>
    </lineage>
</organism>
<protein>
    <submittedName>
        <fullName evidence="1">Uncharacterized protein</fullName>
    </submittedName>
</protein>
<dbReference type="EMBL" id="CP062803">
    <property type="protein sequence ID" value="QOT76325.1"/>
    <property type="molecule type" value="Genomic_DNA"/>
</dbReference>
<dbReference type="AlphaFoldDB" id="A0A643FJ35"/>
<evidence type="ECO:0000313" key="1">
    <source>
        <dbReference type="EMBL" id="QOT76325.1"/>
    </source>
</evidence>
<dbReference type="GeneID" id="98403156"/>
<proteinExistence type="predicted"/>
<name>A0A643FJ35_9BURK</name>
<sequence>MSRYLLALALTCLSLAGHAAASNTTKEALDQIREFANAMCDEVPLKGSQQSWEMSGEVKAKLAGAIKAAADAGFGGAATYRSEDYAGLLQKDLLAAQQSRNACRKAIFDSLKDKLLNSDNRNIRSAPASTHDVSLTFHDFKFERESDNLLISGVFNNARSNPVTITSLSFLASHGEHEAGFIIGETQWSPLPLPPRAATPCSLTIYLGGRSGLAIDQRSNLPLMLFALVRAVDSNGRVSITTKHFMTLTIPPESTSVFATLFAMPLAILRETTPIYKPEKDVFIVAKPVTRAID</sequence>
<reference evidence="1 2" key="1">
    <citation type="submission" date="2020-10" db="EMBL/GenBank/DDBJ databases">
        <title>Complete genome sequence of Cupriavidus basilensis CCUG 49340T.</title>
        <authorList>
            <person name="Salva-Serra F."/>
            <person name="Donoso R.A."/>
            <person name="Cho K.H."/>
            <person name="Yoo J.A."/>
            <person name="Lee K."/>
            <person name="Yoon S.-H."/>
            <person name="Perez-Pantoja D."/>
            <person name="Moore E.R.B."/>
        </authorList>
    </citation>
    <scope>NUCLEOTIDE SEQUENCE [LARGE SCALE GENOMIC DNA]</scope>
    <source>
        <strain evidence="2">CCUG 49340</strain>
    </source>
</reference>
<dbReference type="Proteomes" id="UP000397656">
    <property type="component" value="Chromosome 1"/>
</dbReference>
<accession>A0A643FJ35</accession>
<dbReference type="RefSeq" id="WP_150992857.1">
    <property type="nucleotide sequence ID" value="NZ_CP062803.1"/>
</dbReference>
<evidence type="ECO:0000313" key="2">
    <source>
        <dbReference type="Proteomes" id="UP000397656"/>
    </source>
</evidence>
<gene>
    <name evidence="1" type="ORF">F7R26_019715</name>
</gene>